<protein>
    <submittedName>
        <fullName evidence="1">Uncharacterized protein</fullName>
    </submittedName>
</protein>
<proteinExistence type="predicted"/>
<dbReference type="EMBL" id="VSSQ01050803">
    <property type="protein sequence ID" value="MPN04877.1"/>
    <property type="molecule type" value="Genomic_DNA"/>
</dbReference>
<evidence type="ECO:0000313" key="1">
    <source>
        <dbReference type="EMBL" id="MPN04877.1"/>
    </source>
</evidence>
<accession>A0A645ESR7</accession>
<organism evidence="1">
    <name type="scientific">bioreactor metagenome</name>
    <dbReference type="NCBI Taxonomy" id="1076179"/>
    <lineage>
        <taxon>unclassified sequences</taxon>
        <taxon>metagenomes</taxon>
        <taxon>ecological metagenomes</taxon>
    </lineage>
</organism>
<gene>
    <name evidence="1" type="ORF">SDC9_152125</name>
</gene>
<comment type="caution">
    <text evidence="1">The sequence shown here is derived from an EMBL/GenBank/DDBJ whole genome shotgun (WGS) entry which is preliminary data.</text>
</comment>
<name>A0A645ESR7_9ZZZZ</name>
<reference evidence="1" key="1">
    <citation type="submission" date="2019-08" db="EMBL/GenBank/DDBJ databases">
        <authorList>
            <person name="Kucharzyk K."/>
            <person name="Murdoch R.W."/>
            <person name="Higgins S."/>
            <person name="Loffler F."/>
        </authorList>
    </citation>
    <scope>NUCLEOTIDE SEQUENCE</scope>
</reference>
<dbReference type="AlphaFoldDB" id="A0A645ESR7"/>
<sequence length="225" mass="25046">MKSTVRRPEFIRRSLAIAISRRMSATVEVTPERRMKAASVVEAINSAKLVLPTPGGPERMIALKLSASTARRRSLPGARMCFCPQYSSKVRGRIRAASGASAMRSLRPDCSVPIPKSNCSITTRLRIESDQSSSCFPSAPRGASRKHRQAMDRSFIQRQAPSPAVFLFCDGASAFVRTEEFTPAAAPPPVRSRPGRRVKLIFPLNRRRFRPSGHRRHPRFQAFLC</sequence>